<evidence type="ECO:0000256" key="5">
    <source>
        <dbReference type="ARBA" id="ARBA00023004"/>
    </source>
</evidence>
<dbReference type="EMBL" id="BKAJ01000021">
    <property type="protein sequence ID" value="GEP54069.1"/>
    <property type="molecule type" value="Genomic_DNA"/>
</dbReference>
<dbReference type="PANTHER" id="PTHR30468:SF1">
    <property type="entry name" value="ALPHA-KETOGLUTARATE-DEPENDENT SULFONATE DIOXYGENASE"/>
    <property type="match status" value="1"/>
</dbReference>
<dbReference type="InterPro" id="IPR003819">
    <property type="entry name" value="TauD/TfdA-like"/>
</dbReference>
<keyword evidence="5" id="KW-0408">Iron</keyword>
<comment type="caution">
    <text evidence="7">The sequence shown here is derived from an EMBL/GenBank/DDBJ whole genome shotgun (WGS) entry which is preliminary data.</text>
</comment>
<dbReference type="InterPro" id="IPR042098">
    <property type="entry name" value="TauD-like_sf"/>
</dbReference>
<comment type="similarity">
    <text evidence="1">Belongs to the TfdA dioxygenase family.</text>
</comment>
<dbReference type="Proteomes" id="UP000321058">
    <property type="component" value="Unassembled WGS sequence"/>
</dbReference>
<evidence type="ECO:0000313" key="8">
    <source>
        <dbReference type="Proteomes" id="UP000321058"/>
    </source>
</evidence>
<keyword evidence="8" id="KW-1185">Reference proteome</keyword>
<dbReference type="PANTHER" id="PTHR30468">
    <property type="entry name" value="ALPHA-KETOGLUTARATE-DEPENDENT SULFONATE DIOXYGENASE"/>
    <property type="match status" value="1"/>
</dbReference>
<dbReference type="InterPro" id="IPR051323">
    <property type="entry name" value="AtsK-like"/>
</dbReference>
<name>A0A512N511_9HYPH</name>
<dbReference type="GO" id="GO:0005737">
    <property type="term" value="C:cytoplasm"/>
    <property type="evidence" value="ECO:0007669"/>
    <property type="project" value="TreeGrafter"/>
</dbReference>
<feature type="domain" description="TauD/TfdA-like" evidence="6">
    <location>
        <begin position="3"/>
        <end position="270"/>
    </location>
</feature>
<keyword evidence="2" id="KW-0479">Metal-binding</keyword>
<reference evidence="7 8" key="1">
    <citation type="submission" date="2019-07" db="EMBL/GenBank/DDBJ databases">
        <title>Whole genome shotgun sequence of Reyranella soli NBRC 108950.</title>
        <authorList>
            <person name="Hosoyama A."/>
            <person name="Uohara A."/>
            <person name="Ohji S."/>
            <person name="Ichikawa N."/>
        </authorList>
    </citation>
    <scope>NUCLEOTIDE SEQUENCE [LARGE SCALE GENOMIC DNA]</scope>
    <source>
        <strain evidence="7 8">NBRC 108950</strain>
    </source>
</reference>
<evidence type="ECO:0000259" key="6">
    <source>
        <dbReference type="Pfam" id="PF02668"/>
    </source>
</evidence>
<proteinExistence type="inferred from homology"/>
<evidence type="ECO:0000313" key="7">
    <source>
        <dbReference type="EMBL" id="GEP54069.1"/>
    </source>
</evidence>
<dbReference type="RefSeq" id="WP_170302873.1">
    <property type="nucleotide sequence ID" value="NZ_BKAJ01000021.1"/>
</dbReference>
<dbReference type="AlphaFoldDB" id="A0A512N511"/>
<keyword evidence="4" id="KW-0560">Oxidoreductase</keyword>
<evidence type="ECO:0000256" key="2">
    <source>
        <dbReference type="ARBA" id="ARBA00022723"/>
    </source>
</evidence>
<sequence>MQINPLSSHTGAEVLGIDLTRPVAESDRAAMNRAFVERSVLVIRDQHLTPPQVVDAVGLFGTIFPQQNTKFAIPDCPQIHYVSNQDSFPDGRRYIPGDGWHTDHSNAVRPPKATVLHAVQLPDKGGDTQYANMAAAYAALPPATKERLAPLMGIHVYQSSHSARKLMGLNETDKERVPNAVLHPLVRIHPESGAKSIYLNPIRIEGILGLDHKEALPLLDELLEYGTQERFQYRHAWKPGDLVMWDNRCLLHKANGDYDMGQVRYLYRVMLQGDVPR</sequence>
<dbReference type="GO" id="GO:0006790">
    <property type="term" value="P:sulfur compound metabolic process"/>
    <property type="evidence" value="ECO:0007669"/>
    <property type="project" value="TreeGrafter"/>
</dbReference>
<dbReference type="Pfam" id="PF02668">
    <property type="entry name" value="TauD"/>
    <property type="match status" value="1"/>
</dbReference>
<evidence type="ECO:0000256" key="4">
    <source>
        <dbReference type="ARBA" id="ARBA00023002"/>
    </source>
</evidence>
<organism evidence="7 8">
    <name type="scientific">Reyranella soli</name>
    <dbReference type="NCBI Taxonomy" id="1230389"/>
    <lineage>
        <taxon>Bacteria</taxon>
        <taxon>Pseudomonadati</taxon>
        <taxon>Pseudomonadota</taxon>
        <taxon>Alphaproteobacteria</taxon>
        <taxon>Hyphomicrobiales</taxon>
        <taxon>Reyranellaceae</taxon>
        <taxon>Reyranella</taxon>
    </lineage>
</organism>
<evidence type="ECO:0000256" key="1">
    <source>
        <dbReference type="ARBA" id="ARBA00005896"/>
    </source>
</evidence>
<evidence type="ECO:0000256" key="3">
    <source>
        <dbReference type="ARBA" id="ARBA00022964"/>
    </source>
</evidence>
<accession>A0A512N511</accession>
<dbReference type="GO" id="GO:0046872">
    <property type="term" value="F:metal ion binding"/>
    <property type="evidence" value="ECO:0007669"/>
    <property type="project" value="UniProtKB-KW"/>
</dbReference>
<dbReference type="GO" id="GO:0000908">
    <property type="term" value="F:taurine dioxygenase activity"/>
    <property type="evidence" value="ECO:0007669"/>
    <property type="project" value="TreeGrafter"/>
</dbReference>
<gene>
    <name evidence="7" type="ORF">RSO01_12350</name>
</gene>
<keyword evidence="3 7" id="KW-0223">Dioxygenase</keyword>
<dbReference type="SUPFAM" id="SSF51197">
    <property type="entry name" value="Clavaminate synthase-like"/>
    <property type="match status" value="1"/>
</dbReference>
<protein>
    <submittedName>
        <fullName evidence="7">Taurine catabolism dioxygenase</fullName>
    </submittedName>
</protein>
<dbReference type="Gene3D" id="3.60.130.10">
    <property type="entry name" value="Clavaminate synthase-like"/>
    <property type="match status" value="1"/>
</dbReference>